<comment type="subcellular location">
    <subcellularLocation>
        <location evidence="1">Nucleus</location>
    </subcellularLocation>
</comment>
<reference evidence="17 18" key="1">
    <citation type="submission" date="2017-07" db="EMBL/GenBank/DDBJ databases">
        <authorList>
            <person name="Talla V."/>
            <person name="Backstrom N."/>
        </authorList>
    </citation>
    <scope>NUCLEOTIDE SEQUENCE [LARGE SCALE GENOMIC DNA]</scope>
</reference>
<keyword evidence="11" id="KW-0238">DNA-binding</keyword>
<feature type="domain" description="C2H2-type" evidence="16">
    <location>
        <begin position="305"/>
        <end position="328"/>
    </location>
</feature>
<dbReference type="PANTHER" id="PTHR24379:SF128">
    <property type="entry name" value="C2H2-TYPE DOMAIN-CONTAINING PROTEIN"/>
    <property type="match status" value="1"/>
</dbReference>
<gene>
    <name evidence="17" type="ORF">LSINAPIS_LOCUS14558</name>
</gene>
<evidence type="ECO:0000256" key="3">
    <source>
        <dbReference type="ARBA" id="ARBA00022473"/>
    </source>
</evidence>
<keyword evidence="12" id="KW-0010">Activator</keyword>
<evidence type="ECO:0000259" key="16">
    <source>
        <dbReference type="PROSITE" id="PS50157"/>
    </source>
</evidence>
<dbReference type="SUPFAM" id="SSF57667">
    <property type="entry name" value="beta-beta-alpha zinc fingers"/>
    <property type="match status" value="2"/>
</dbReference>
<sequence>MQIRRNLETLLNNTTIIPFKFRGKYLCFFCSKYVEDYVELRKHTKEHGICSTATHALRAIRGISNVEIKIDVSEVACEICKINLPNIDSAVDHLTAEHDIDYFRDIDMPIEEYKLRDLNCSSCDAKFTFFGYLVSHVNSSHPKNSFSCDKCEQKFNKKRDLFSHTKNHHRDGGFVCETCSQTFASLNILNKHKSNWHLSRCNICLLKLPSAALKRKHMKTEHPDDGSLKCKLCTKQFHTELGLKMHLRICKRVDVKFEDNDKDIMDSDVNYQVPKRNNVKQVRENIAIVISMSTALPFNFFQNKFNCFFCSKDFQDPDGLREHTIMSHPVCDMRQKCIRKCRESEASVKIDVSSLACKLCFNSMDSLETLLDHLISVHNANYDKSIKTCLQPYKLVKDRMQCPHCPDEMFRSEL</sequence>
<keyword evidence="4" id="KW-0678">Repressor</keyword>
<evidence type="ECO:0000256" key="11">
    <source>
        <dbReference type="ARBA" id="ARBA00023125"/>
    </source>
</evidence>
<proteinExistence type="inferred from homology"/>
<evidence type="ECO:0000256" key="13">
    <source>
        <dbReference type="ARBA" id="ARBA00023163"/>
    </source>
</evidence>
<dbReference type="EMBL" id="FZQP02006909">
    <property type="protein sequence ID" value="VVD04901.1"/>
    <property type="molecule type" value="Genomic_DNA"/>
</dbReference>
<evidence type="ECO:0000313" key="17">
    <source>
        <dbReference type="EMBL" id="VVD04901.1"/>
    </source>
</evidence>
<dbReference type="PANTHER" id="PTHR24379">
    <property type="entry name" value="KRAB AND ZINC FINGER DOMAIN-CONTAINING"/>
    <property type="match status" value="1"/>
</dbReference>
<evidence type="ECO:0000256" key="9">
    <source>
        <dbReference type="ARBA" id="ARBA00022833"/>
    </source>
</evidence>
<dbReference type="Proteomes" id="UP000324832">
    <property type="component" value="Unassembled WGS sequence"/>
</dbReference>
<evidence type="ECO:0000256" key="8">
    <source>
        <dbReference type="ARBA" id="ARBA00022782"/>
    </source>
</evidence>
<evidence type="ECO:0000256" key="4">
    <source>
        <dbReference type="ARBA" id="ARBA00022491"/>
    </source>
</evidence>
<keyword evidence="10" id="KW-0805">Transcription regulation</keyword>
<dbReference type="SMART" id="SM00355">
    <property type="entry name" value="ZnF_C2H2"/>
    <property type="match status" value="9"/>
</dbReference>
<evidence type="ECO:0000256" key="5">
    <source>
        <dbReference type="ARBA" id="ARBA00022723"/>
    </source>
</evidence>
<evidence type="ECO:0000256" key="15">
    <source>
        <dbReference type="PROSITE-ProRule" id="PRU00042"/>
    </source>
</evidence>
<comment type="similarity">
    <text evidence="2">Belongs to the krueppel C2H2-type zinc-finger protein family.</text>
</comment>
<keyword evidence="13" id="KW-0804">Transcription</keyword>
<evidence type="ECO:0000256" key="6">
    <source>
        <dbReference type="ARBA" id="ARBA00022737"/>
    </source>
</evidence>
<evidence type="ECO:0000256" key="10">
    <source>
        <dbReference type="ARBA" id="ARBA00023015"/>
    </source>
</evidence>
<dbReference type="Gene3D" id="3.30.160.60">
    <property type="entry name" value="Classic Zinc Finger"/>
    <property type="match status" value="2"/>
</dbReference>
<keyword evidence="18" id="KW-1185">Reference proteome</keyword>
<evidence type="ECO:0000256" key="1">
    <source>
        <dbReference type="ARBA" id="ARBA00004123"/>
    </source>
</evidence>
<organism evidence="17 18">
    <name type="scientific">Leptidea sinapis</name>
    <dbReference type="NCBI Taxonomy" id="189913"/>
    <lineage>
        <taxon>Eukaryota</taxon>
        <taxon>Metazoa</taxon>
        <taxon>Ecdysozoa</taxon>
        <taxon>Arthropoda</taxon>
        <taxon>Hexapoda</taxon>
        <taxon>Insecta</taxon>
        <taxon>Pterygota</taxon>
        <taxon>Neoptera</taxon>
        <taxon>Endopterygota</taxon>
        <taxon>Lepidoptera</taxon>
        <taxon>Glossata</taxon>
        <taxon>Ditrysia</taxon>
        <taxon>Papilionoidea</taxon>
        <taxon>Pieridae</taxon>
        <taxon>Dismorphiinae</taxon>
        <taxon>Leptidea</taxon>
    </lineage>
</organism>
<feature type="domain" description="C2H2-type" evidence="16">
    <location>
        <begin position="174"/>
        <end position="197"/>
    </location>
</feature>
<dbReference type="PROSITE" id="PS50157">
    <property type="entry name" value="ZINC_FINGER_C2H2_2"/>
    <property type="match status" value="3"/>
</dbReference>
<accession>A0A5E4R300</accession>
<dbReference type="GO" id="GO:0008270">
    <property type="term" value="F:zinc ion binding"/>
    <property type="evidence" value="ECO:0007669"/>
    <property type="project" value="UniProtKB-KW"/>
</dbReference>
<evidence type="ECO:0000256" key="12">
    <source>
        <dbReference type="ARBA" id="ARBA00023159"/>
    </source>
</evidence>
<keyword evidence="9" id="KW-0862">Zinc</keyword>
<keyword evidence="6" id="KW-0677">Repeat</keyword>
<name>A0A5E4R300_9NEOP</name>
<dbReference type="PROSITE" id="PS00028">
    <property type="entry name" value="ZINC_FINGER_C2H2_1"/>
    <property type="match status" value="5"/>
</dbReference>
<dbReference type="AlphaFoldDB" id="A0A5E4R300"/>
<keyword evidence="7 15" id="KW-0863">Zinc-finger</keyword>
<dbReference type="InterPro" id="IPR013087">
    <property type="entry name" value="Znf_C2H2_type"/>
</dbReference>
<dbReference type="InterPro" id="IPR036236">
    <property type="entry name" value="Znf_C2H2_sf"/>
</dbReference>
<evidence type="ECO:0000256" key="7">
    <source>
        <dbReference type="ARBA" id="ARBA00022771"/>
    </source>
</evidence>
<keyword evidence="14" id="KW-0539">Nucleus</keyword>
<keyword evidence="8" id="KW-0221">Differentiation</keyword>
<feature type="domain" description="C2H2-type" evidence="16">
    <location>
        <begin position="146"/>
        <end position="173"/>
    </location>
</feature>
<keyword evidence="5" id="KW-0479">Metal-binding</keyword>
<evidence type="ECO:0000256" key="14">
    <source>
        <dbReference type="ARBA" id="ARBA00023242"/>
    </source>
</evidence>
<keyword evidence="3" id="KW-0217">Developmental protein</keyword>
<protein>
    <recommendedName>
        <fullName evidence="16">C2H2-type domain-containing protein</fullName>
    </recommendedName>
</protein>
<evidence type="ECO:0000313" key="18">
    <source>
        <dbReference type="Proteomes" id="UP000324832"/>
    </source>
</evidence>
<evidence type="ECO:0000256" key="2">
    <source>
        <dbReference type="ARBA" id="ARBA00006991"/>
    </source>
</evidence>